<dbReference type="Pfam" id="PF08447">
    <property type="entry name" value="PAS_3"/>
    <property type="match status" value="1"/>
</dbReference>
<dbReference type="GeneID" id="69580328"/>
<accession>A0A0B7HQX1</accession>
<dbReference type="RefSeq" id="WP_095900074.1">
    <property type="nucleotide sequence ID" value="NZ_BOQI01000001.1"/>
</dbReference>
<reference evidence="1 2" key="1">
    <citation type="submission" date="2015-01" db="EMBL/GenBank/DDBJ databases">
        <authorList>
            <person name="Xiang T."/>
            <person name="Song Y."/>
            <person name="Huang L."/>
            <person name="Wang B."/>
            <person name="Wu P."/>
        </authorList>
    </citation>
    <scope>NUCLEOTIDE SEQUENCE [LARGE SCALE GENOMIC DNA]</scope>
    <source>
        <strain evidence="1 2">Cc12</strain>
    </source>
</reference>
<keyword evidence="1" id="KW-0808">Transferase</keyword>
<gene>
    <name evidence="1" type="ORF">CCAN12_800034</name>
</gene>
<dbReference type="InterPro" id="IPR000014">
    <property type="entry name" value="PAS"/>
</dbReference>
<proteinExistence type="predicted"/>
<dbReference type="SUPFAM" id="SSF55785">
    <property type="entry name" value="PYP-like sensor domain (PAS domain)"/>
    <property type="match status" value="1"/>
</dbReference>
<sequence>MIYKTNYNEQEDFQADVKNPFADSNAPKQKSGVVKPVPVDREVVWDKTKTLISKTDKFGNIEYANDAFIEVSSYEDFELMSQPHSIIRHPDMPRVIFKILWDNLKAKKNFHAIIKNMAKTGRYYWVITNFEIKKDEADNIIGYVGYRKSVAESVIREHIEPLYKRLLKIEEVNGLDASEKYFLGYLEEKETSYYQFIANLLKQAEEGETASVETEEVPEEGDAKDVKATTKGFFARFFS</sequence>
<organism evidence="1 2">
    <name type="scientific">Capnocytophaga canimorsus</name>
    <dbReference type="NCBI Taxonomy" id="28188"/>
    <lineage>
        <taxon>Bacteria</taxon>
        <taxon>Pseudomonadati</taxon>
        <taxon>Bacteroidota</taxon>
        <taxon>Flavobacteriia</taxon>
        <taxon>Flavobacteriales</taxon>
        <taxon>Flavobacteriaceae</taxon>
        <taxon>Capnocytophaga</taxon>
    </lineage>
</organism>
<evidence type="ECO:0000313" key="2">
    <source>
        <dbReference type="Proteomes" id="UP000044026"/>
    </source>
</evidence>
<dbReference type="EMBL" id="CDOE01000079">
    <property type="protein sequence ID" value="CEN41034.1"/>
    <property type="molecule type" value="Genomic_DNA"/>
</dbReference>
<dbReference type="Proteomes" id="UP000044026">
    <property type="component" value="Unassembled WGS sequence"/>
</dbReference>
<dbReference type="EC" id="2.7.13.3" evidence="1"/>
<dbReference type="InterPro" id="IPR013655">
    <property type="entry name" value="PAS_fold_3"/>
</dbReference>
<dbReference type="AlphaFoldDB" id="A0A0B7HQX1"/>
<evidence type="ECO:0000313" key="1">
    <source>
        <dbReference type="EMBL" id="CEN41034.1"/>
    </source>
</evidence>
<name>A0A0B7HQX1_9FLAO</name>
<dbReference type="Gene3D" id="3.30.450.20">
    <property type="entry name" value="PAS domain"/>
    <property type="match status" value="1"/>
</dbReference>
<dbReference type="InterPro" id="IPR035965">
    <property type="entry name" value="PAS-like_dom_sf"/>
</dbReference>
<protein>
    <submittedName>
        <fullName evidence="1">Putative sensor (PAS) domain for methyl-accepting chemotaxis sensory transducer</fullName>
        <ecNumber evidence="1">2.7.13.3</ecNumber>
    </submittedName>
</protein>
<dbReference type="CDD" id="cd00130">
    <property type="entry name" value="PAS"/>
    <property type="match status" value="1"/>
</dbReference>
<dbReference type="GO" id="GO:0004673">
    <property type="term" value="F:protein histidine kinase activity"/>
    <property type="evidence" value="ECO:0007669"/>
    <property type="project" value="UniProtKB-EC"/>
</dbReference>
<dbReference type="NCBIfam" id="TIGR00229">
    <property type="entry name" value="sensory_box"/>
    <property type="match status" value="1"/>
</dbReference>